<proteinExistence type="predicted"/>
<gene>
    <name evidence="2" type="ORF">NLI96_g11109</name>
</gene>
<dbReference type="Proteomes" id="UP001212997">
    <property type="component" value="Unassembled WGS sequence"/>
</dbReference>
<reference evidence="2" key="1">
    <citation type="submission" date="2022-07" db="EMBL/GenBank/DDBJ databases">
        <title>Genome Sequence of Physisporinus lineatus.</title>
        <authorList>
            <person name="Buettner E."/>
        </authorList>
    </citation>
    <scope>NUCLEOTIDE SEQUENCE</scope>
    <source>
        <strain evidence="2">VT162</strain>
    </source>
</reference>
<feature type="compositionally biased region" description="Acidic residues" evidence="1">
    <location>
        <begin position="389"/>
        <end position="407"/>
    </location>
</feature>
<evidence type="ECO:0000313" key="2">
    <source>
        <dbReference type="EMBL" id="KAJ3476507.1"/>
    </source>
</evidence>
<feature type="compositionally biased region" description="Low complexity" evidence="1">
    <location>
        <begin position="353"/>
        <end position="376"/>
    </location>
</feature>
<feature type="region of interest" description="Disordered" evidence="1">
    <location>
        <begin position="1"/>
        <end position="20"/>
    </location>
</feature>
<name>A0AAD5YDP5_9APHY</name>
<feature type="region of interest" description="Disordered" evidence="1">
    <location>
        <begin position="173"/>
        <end position="209"/>
    </location>
</feature>
<dbReference type="EMBL" id="JANAWD010000699">
    <property type="protein sequence ID" value="KAJ3476507.1"/>
    <property type="molecule type" value="Genomic_DNA"/>
</dbReference>
<feature type="compositionally biased region" description="Polar residues" evidence="1">
    <location>
        <begin position="1"/>
        <end position="11"/>
    </location>
</feature>
<protein>
    <submittedName>
        <fullName evidence="2">Uncharacterized protein</fullName>
    </submittedName>
</protein>
<dbReference type="AlphaFoldDB" id="A0AAD5YDP5"/>
<feature type="region of interest" description="Disordered" evidence="1">
    <location>
        <begin position="235"/>
        <end position="258"/>
    </location>
</feature>
<evidence type="ECO:0000256" key="1">
    <source>
        <dbReference type="SAM" id="MobiDB-lite"/>
    </source>
</evidence>
<feature type="region of interest" description="Disordered" evidence="1">
    <location>
        <begin position="346"/>
        <end position="409"/>
    </location>
</feature>
<feature type="compositionally biased region" description="Low complexity" evidence="1">
    <location>
        <begin position="240"/>
        <end position="258"/>
    </location>
</feature>
<sequence>MSPPTVQQRPSVTAPKSFRAPSFSYLRDQPHFNERGEYMFPQFLPPDSPARLQYKGPKFELTLLPPSAPREIPCPTPQPAPVHVQPSSLLEFKAVAPDRIRTLASRSNTPKLISTSTTPQPSDLAVSTVRFCRNYGCQSFLLHSSPDMLCRKCIAKASAKNVVPAQVSTGLLSPPPSALPVFDQSEQRPIPGGDSPRDENNTDTCKVKARPSFDPTWLRTFQDVCKPVDPIEPSEGRCTLRSPPLTPSPNLSPLSAPSEPQLVCKENQQAPNTSTKPSPPLKFIDFKQKRSEEPQFAVTRGRICSSPSCSTVIFGNLPGAFCRSCKKRFERSGDVDATSSTSTVFRIRIPSRSNALPSPSPTPAASSSRPTSPDPAVEADETIRGWDSELSDLTDTSDDDSGDDEMACDASLEGQDSNVCAFLHFVKDYQALLFTLHILRRPDGESNDRGAAHIPTHLSHQQLLQSTPDRFAMEVLCSFLGQGNGHSIVSIYFSLVMMVWSLIQFDLQLKEGAKQLGDKAGASSTLFSIAPVDQYQTFDLLIRDFRMQVAGFLDAHYNYLHHVLLHEPHRTTVDPVLFAFEGEHSVVADPAGGEVATKIHSVRKAVEEVMNFKFKLDKGYMSANGVIVGRFSTVYGQYIPHPHTTTTPTPNEVENTQLNATEDAQSQTNVMMRLFTMNMEVGVTWDKSHPYFPGLRTILRFSLVG</sequence>
<comment type="caution">
    <text evidence="2">The sequence shown here is derived from an EMBL/GenBank/DDBJ whole genome shotgun (WGS) entry which is preliminary data.</text>
</comment>
<evidence type="ECO:0000313" key="3">
    <source>
        <dbReference type="Proteomes" id="UP001212997"/>
    </source>
</evidence>
<accession>A0AAD5YDP5</accession>
<organism evidence="2 3">
    <name type="scientific">Meripilus lineatus</name>
    <dbReference type="NCBI Taxonomy" id="2056292"/>
    <lineage>
        <taxon>Eukaryota</taxon>
        <taxon>Fungi</taxon>
        <taxon>Dikarya</taxon>
        <taxon>Basidiomycota</taxon>
        <taxon>Agaricomycotina</taxon>
        <taxon>Agaricomycetes</taxon>
        <taxon>Polyporales</taxon>
        <taxon>Meripilaceae</taxon>
        <taxon>Meripilus</taxon>
    </lineage>
</organism>
<keyword evidence="3" id="KW-1185">Reference proteome</keyword>